<dbReference type="InterPro" id="IPR025578">
    <property type="entry name" value="DUF4359"/>
</dbReference>
<evidence type="ECO:0000313" key="2">
    <source>
        <dbReference type="Proteomes" id="UP000625316"/>
    </source>
</evidence>
<organism evidence="1 2">
    <name type="scientific">Romeriopsis navalis LEGE 11480</name>
    <dbReference type="NCBI Taxonomy" id="2777977"/>
    <lineage>
        <taxon>Bacteria</taxon>
        <taxon>Bacillati</taxon>
        <taxon>Cyanobacteriota</taxon>
        <taxon>Cyanophyceae</taxon>
        <taxon>Leptolyngbyales</taxon>
        <taxon>Leptolyngbyaceae</taxon>
        <taxon>Romeriopsis</taxon>
        <taxon>Romeriopsis navalis</taxon>
    </lineage>
</organism>
<keyword evidence="2" id="KW-1185">Reference proteome</keyword>
<protein>
    <submittedName>
        <fullName evidence="1">DUF4359 domain-containing protein</fullName>
    </submittedName>
</protein>
<evidence type="ECO:0000313" key="1">
    <source>
        <dbReference type="EMBL" id="MBE9030060.1"/>
    </source>
</evidence>
<accession>A0A928VKL3</accession>
<dbReference type="EMBL" id="JADEXQ010000028">
    <property type="protein sequence ID" value="MBE9030060.1"/>
    <property type="molecule type" value="Genomic_DNA"/>
</dbReference>
<dbReference type="RefSeq" id="WP_264324886.1">
    <property type="nucleotide sequence ID" value="NZ_JADEXQ010000028.1"/>
</dbReference>
<dbReference type="Pfam" id="PF14271">
    <property type="entry name" value="DUF4359"/>
    <property type="match status" value="1"/>
</dbReference>
<dbReference type="AlphaFoldDB" id="A0A928VKL3"/>
<reference evidence="1" key="1">
    <citation type="submission" date="2020-10" db="EMBL/GenBank/DDBJ databases">
        <authorList>
            <person name="Castelo-Branco R."/>
            <person name="Eusebio N."/>
            <person name="Adriana R."/>
            <person name="Vieira A."/>
            <person name="Brugerolle De Fraissinette N."/>
            <person name="Rezende De Castro R."/>
            <person name="Schneider M.P."/>
            <person name="Vasconcelos V."/>
            <person name="Leao P.N."/>
        </authorList>
    </citation>
    <scope>NUCLEOTIDE SEQUENCE</scope>
    <source>
        <strain evidence="1">LEGE 11480</strain>
    </source>
</reference>
<dbReference type="Proteomes" id="UP000625316">
    <property type="component" value="Unassembled WGS sequence"/>
</dbReference>
<sequence length="132" mass="14779">MAKWQIIVGGVGVLAGLGALCFWTNPKSEAFETFAIERVKDELCPQVPLGLAKDCPRLVDENQPMLKGWIRQNTQTQNYGLFTQYETTLSVRELVPEPARPFLGLVPLPESYRLRTIGVLGRFVIYGAESPR</sequence>
<proteinExistence type="predicted"/>
<gene>
    <name evidence="1" type="ORF">IQ266_10005</name>
</gene>
<name>A0A928VKL3_9CYAN</name>
<comment type="caution">
    <text evidence="1">The sequence shown here is derived from an EMBL/GenBank/DDBJ whole genome shotgun (WGS) entry which is preliminary data.</text>
</comment>